<evidence type="ECO:0000256" key="1">
    <source>
        <dbReference type="ARBA" id="ARBA00008791"/>
    </source>
</evidence>
<feature type="domain" description="UspA" evidence="2">
    <location>
        <begin position="10"/>
        <end position="147"/>
    </location>
</feature>
<evidence type="ECO:0000259" key="2">
    <source>
        <dbReference type="Pfam" id="PF00582"/>
    </source>
</evidence>
<proteinExistence type="inferred from homology"/>
<comment type="similarity">
    <text evidence="1">Belongs to the universal stress protein A family.</text>
</comment>
<accession>A0A941EAL8</accession>
<dbReference type="PRINTS" id="PR01438">
    <property type="entry name" value="UNVRSLSTRESS"/>
</dbReference>
<feature type="domain" description="UspA" evidence="2">
    <location>
        <begin position="157"/>
        <end position="307"/>
    </location>
</feature>
<reference evidence="3" key="1">
    <citation type="submission" date="2021-04" db="EMBL/GenBank/DDBJ databases">
        <title>Genome based classification of Actinospica acidithermotolerans sp. nov., an actinobacterium isolated from an Indonesian hot spring.</title>
        <authorList>
            <person name="Kusuma A.B."/>
            <person name="Putra K.E."/>
            <person name="Nafisah S."/>
            <person name="Loh J."/>
            <person name="Nouioui I."/>
            <person name="Goodfellow M."/>
        </authorList>
    </citation>
    <scope>NUCLEOTIDE SEQUENCE</scope>
    <source>
        <strain evidence="3">MGRD01-02</strain>
    </source>
</reference>
<dbReference type="Pfam" id="PF00582">
    <property type="entry name" value="Usp"/>
    <property type="match status" value="2"/>
</dbReference>
<evidence type="ECO:0000313" key="3">
    <source>
        <dbReference type="EMBL" id="MBR7828031.1"/>
    </source>
</evidence>
<dbReference type="AlphaFoldDB" id="A0A941EAL8"/>
<evidence type="ECO:0000313" key="4">
    <source>
        <dbReference type="Proteomes" id="UP000676325"/>
    </source>
</evidence>
<dbReference type="PANTHER" id="PTHR46268">
    <property type="entry name" value="STRESS RESPONSE PROTEIN NHAX"/>
    <property type="match status" value="1"/>
</dbReference>
<dbReference type="Proteomes" id="UP000676325">
    <property type="component" value="Unassembled WGS sequence"/>
</dbReference>
<gene>
    <name evidence="3" type="ORF">KDK95_17070</name>
</gene>
<comment type="caution">
    <text evidence="3">The sequence shown here is derived from an EMBL/GenBank/DDBJ whole genome shotgun (WGS) entry which is preliminary data.</text>
</comment>
<organism evidence="3 4">
    <name type="scientific">Actinospica acidithermotolerans</name>
    <dbReference type="NCBI Taxonomy" id="2828514"/>
    <lineage>
        <taxon>Bacteria</taxon>
        <taxon>Bacillati</taxon>
        <taxon>Actinomycetota</taxon>
        <taxon>Actinomycetes</taxon>
        <taxon>Catenulisporales</taxon>
        <taxon>Actinospicaceae</taxon>
        <taxon>Actinospica</taxon>
    </lineage>
</organism>
<dbReference type="EMBL" id="JAGSOH010000047">
    <property type="protein sequence ID" value="MBR7828031.1"/>
    <property type="molecule type" value="Genomic_DNA"/>
</dbReference>
<keyword evidence="4" id="KW-1185">Reference proteome</keyword>
<dbReference type="SUPFAM" id="SSF52402">
    <property type="entry name" value="Adenine nucleotide alpha hydrolases-like"/>
    <property type="match status" value="2"/>
</dbReference>
<sequence>MAAGATGHAIRRIIAGVDGSDSAMHAALWAAREARCRGVPLLLTHALHMPEVAVPPIEPADYAQKQQRAGSKLVTETAAKVSTQFPDVVVEAETSLLSPVHRLSDVSAPDQLVVTGTRGHGGFVGMLIGSVSRALAMHARGPIVVVRGPEPEHANGPVVLGVGLDPNDSAIEFAFEAARCYGAPLRVVRAWVPPMPVAGLGLPGAAAMGMAGGPGALPTPSTMEDSDEQEADDAMRAVEPFRRRYPDVQTEIVAHIGNAVPVLTGQCAATRLIVVGAHRRHGPFAVGAGYVVEGLLAHSPVPVAVVPVCASDGG</sequence>
<dbReference type="RefSeq" id="WP_212519170.1">
    <property type="nucleotide sequence ID" value="NZ_JAGSOH010000047.1"/>
</dbReference>
<dbReference type="PANTHER" id="PTHR46268:SF6">
    <property type="entry name" value="UNIVERSAL STRESS PROTEIN UP12"/>
    <property type="match status" value="1"/>
</dbReference>
<dbReference type="InterPro" id="IPR006015">
    <property type="entry name" value="Universal_stress_UspA"/>
</dbReference>
<dbReference type="Gene3D" id="3.40.50.620">
    <property type="entry name" value="HUPs"/>
    <property type="match status" value="2"/>
</dbReference>
<name>A0A941EAL8_9ACTN</name>
<dbReference type="InterPro" id="IPR006016">
    <property type="entry name" value="UspA"/>
</dbReference>
<protein>
    <submittedName>
        <fullName evidence="3">Universal stress protein</fullName>
    </submittedName>
</protein>
<dbReference type="InterPro" id="IPR014729">
    <property type="entry name" value="Rossmann-like_a/b/a_fold"/>
</dbReference>